<reference evidence="2 3" key="1">
    <citation type="submission" date="2015-03" db="EMBL/GenBank/DDBJ databases">
        <title>Genome sequencing of Methylobacterium aquaticum DSM16371 type strain.</title>
        <authorList>
            <person name="Chaudhry V."/>
            <person name="Patil P.B."/>
        </authorList>
    </citation>
    <scope>NUCLEOTIDE SEQUENCE [LARGE SCALE GENOMIC DNA]</scope>
    <source>
        <strain evidence="2 3">DSM 16371</strain>
    </source>
</reference>
<proteinExistence type="predicted"/>
<feature type="region of interest" description="Disordered" evidence="1">
    <location>
        <begin position="61"/>
        <end position="84"/>
    </location>
</feature>
<gene>
    <name evidence="2" type="ORF">VP06_33350</name>
</gene>
<accession>A0A0J6RTE9</accession>
<comment type="caution">
    <text evidence="2">The sequence shown here is derived from an EMBL/GenBank/DDBJ whole genome shotgun (WGS) entry which is preliminary data.</text>
</comment>
<feature type="compositionally biased region" description="Low complexity" evidence="1">
    <location>
        <begin position="73"/>
        <end position="84"/>
    </location>
</feature>
<dbReference type="AlphaFoldDB" id="A0A0J6RTE9"/>
<feature type="non-terminal residue" evidence="2">
    <location>
        <position position="101"/>
    </location>
</feature>
<dbReference type="EMBL" id="LABX01000463">
    <property type="protein sequence ID" value="KMO24653.1"/>
    <property type="molecule type" value="Genomic_DNA"/>
</dbReference>
<evidence type="ECO:0000313" key="2">
    <source>
        <dbReference type="EMBL" id="KMO24653.1"/>
    </source>
</evidence>
<protein>
    <submittedName>
        <fullName evidence="2">Uncharacterized protein</fullName>
    </submittedName>
</protein>
<organism evidence="2 3">
    <name type="scientific">Methylobacterium aquaticum</name>
    <dbReference type="NCBI Taxonomy" id="270351"/>
    <lineage>
        <taxon>Bacteria</taxon>
        <taxon>Pseudomonadati</taxon>
        <taxon>Pseudomonadota</taxon>
        <taxon>Alphaproteobacteria</taxon>
        <taxon>Hyphomicrobiales</taxon>
        <taxon>Methylobacteriaceae</taxon>
        <taxon>Methylobacterium</taxon>
    </lineage>
</organism>
<dbReference type="PATRIC" id="fig|270351.6.peg.5817"/>
<evidence type="ECO:0000313" key="3">
    <source>
        <dbReference type="Proteomes" id="UP000035929"/>
    </source>
</evidence>
<sequence length="101" mass="10951">MPPAQIRRPHLRIVAQLRRRALEADAAILQHVGVVGDAMANCSTSSIVTCSSFSRRMMRNTSSTSFGARPIDGSSRSRISGRSIRARPMASICCSPPDRVP</sequence>
<dbReference type="Proteomes" id="UP000035929">
    <property type="component" value="Unassembled WGS sequence"/>
</dbReference>
<name>A0A0J6RTE9_9HYPH</name>
<dbReference type="AntiFam" id="ANF00062">
    <property type="entry name" value="Shadow ORF (opposite ABC transporter protein)"/>
</dbReference>
<evidence type="ECO:0000256" key="1">
    <source>
        <dbReference type="SAM" id="MobiDB-lite"/>
    </source>
</evidence>